<sequence length="234" mass="26026">CFVDTYILKNTHLAFPLIAGLDFLIATGAVLEVAQGRYGLRSGKGYTYYPFLPSQVPAGPVTPSAQAHSLTVAKVNLYYALPPTGRLPELMSFTPEVPQWDSDNQDELLKLISAWPHTTSNILGKTSVVQHKITLTDDVPLKSRAYRVSPIKKQITEQHVDQMLQDNIIEPSFLPWSSPVVLVPKPDGSYRFCVVYRKLNSKTVPDTYPMPLIHDILESLEGVSWFSALDLQSG</sequence>
<reference evidence="2 3" key="1">
    <citation type="submission" date="2024-05" db="EMBL/GenBank/DDBJ databases">
        <title>Genome sequencing and assembly of Indian major carp, Cirrhinus mrigala (Hamilton, 1822).</title>
        <authorList>
            <person name="Mohindra V."/>
            <person name="Chowdhury L.M."/>
            <person name="Lal K."/>
            <person name="Jena J.K."/>
        </authorList>
    </citation>
    <scope>NUCLEOTIDE SEQUENCE [LARGE SCALE GENOMIC DNA]</scope>
    <source>
        <strain evidence="2">CM1030</strain>
        <tissue evidence="2">Blood</tissue>
    </source>
</reference>
<evidence type="ECO:0008006" key="4">
    <source>
        <dbReference type="Google" id="ProtNLM"/>
    </source>
</evidence>
<dbReference type="EMBL" id="JAMKFB020000002">
    <property type="protein sequence ID" value="KAL0199927.1"/>
    <property type="molecule type" value="Genomic_DNA"/>
</dbReference>
<dbReference type="PANTHER" id="PTHR24559:SF455">
    <property type="entry name" value="RIBONUCLEASE H"/>
    <property type="match status" value="1"/>
</dbReference>
<dbReference type="CDD" id="cd01647">
    <property type="entry name" value="RT_LTR"/>
    <property type="match status" value="1"/>
</dbReference>
<name>A0ABD0RN20_CIRMR</name>
<gene>
    <name evidence="2" type="ORF">M9458_003114</name>
</gene>
<keyword evidence="1" id="KW-0812">Transmembrane</keyword>
<dbReference type="PANTHER" id="PTHR24559">
    <property type="entry name" value="TRANSPOSON TY3-I GAG-POL POLYPROTEIN"/>
    <property type="match status" value="1"/>
</dbReference>
<evidence type="ECO:0000313" key="3">
    <source>
        <dbReference type="Proteomes" id="UP001529510"/>
    </source>
</evidence>
<organism evidence="2 3">
    <name type="scientific">Cirrhinus mrigala</name>
    <name type="common">Mrigala</name>
    <dbReference type="NCBI Taxonomy" id="683832"/>
    <lineage>
        <taxon>Eukaryota</taxon>
        <taxon>Metazoa</taxon>
        <taxon>Chordata</taxon>
        <taxon>Craniata</taxon>
        <taxon>Vertebrata</taxon>
        <taxon>Euteleostomi</taxon>
        <taxon>Actinopterygii</taxon>
        <taxon>Neopterygii</taxon>
        <taxon>Teleostei</taxon>
        <taxon>Ostariophysi</taxon>
        <taxon>Cypriniformes</taxon>
        <taxon>Cyprinidae</taxon>
        <taxon>Labeoninae</taxon>
        <taxon>Labeonini</taxon>
        <taxon>Cirrhinus</taxon>
    </lineage>
</organism>
<dbReference type="InterPro" id="IPR043502">
    <property type="entry name" value="DNA/RNA_pol_sf"/>
</dbReference>
<dbReference type="SUPFAM" id="SSF56672">
    <property type="entry name" value="DNA/RNA polymerases"/>
    <property type="match status" value="1"/>
</dbReference>
<accession>A0ABD0RN20</accession>
<proteinExistence type="predicted"/>
<feature type="transmembrane region" description="Helical" evidence="1">
    <location>
        <begin position="13"/>
        <end position="34"/>
    </location>
</feature>
<dbReference type="Proteomes" id="UP001529510">
    <property type="component" value="Unassembled WGS sequence"/>
</dbReference>
<feature type="non-terminal residue" evidence="2">
    <location>
        <position position="1"/>
    </location>
</feature>
<protein>
    <recommendedName>
        <fullName evidence="4">Polymerase</fullName>
    </recommendedName>
</protein>
<dbReference type="InterPro" id="IPR053134">
    <property type="entry name" value="RNA-dir_DNA_polymerase"/>
</dbReference>
<keyword evidence="1" id="KW-0472">Membrane</keyword>
<evidence type="ECO:0000313" key="2">
    <source>
        <dbReference type="EMBL" id="KAL0199927.1"/>
    </source>
</evidence>
<dbReference type="AlphaFoldDB" id="A0ABD0RN20"/>
<dbReference type="InterPro" id="IPR043128">
    <property type="entry name" value="Rev_trsase/Diguanyl_cyclase"/>
</dbReference>
<dbReference type="Gene3D" id="3.10.10.10">
    <property type="entry name" value="HIV Type 1 Reverse Transcriptase, subunit A, domain 1"/>
    <property type="match status" value="1"/>
</dbReference>
<comment type="caution">
    <text evidence="2">The sequence shown here is derived from an EMBL/GenBank/DDBJ whole genome shotgun (WGS) entry which is preliminary data.</text>
</comment>
<dbReference type="Gene3D" id="3.30.70.270">
    <property type="match status" value="1"/>
</dbReference>
<feature type="non-terminal residue" evidence="2">
    <location>
        <position position="234"/>
    </location>
</feature>
<keyword evidence="3" id="KW-1185">Reference proteome</keyword>
<evidence type="ECO:0000256" key="1">
    <source>
        <dbReference type="SAM" id="Phobius"/>
    </source>
</evidence>
<keyword evidence="1" id="KW-1133">Transmembrane helix</keyword>